<feature type="chain" id="PRO_5003485500" description="DUF4838 domain-containing protein" evidence="1">
    <location>
        <begin position="28"/>
        <end position="437"/>
    </location>
</feature>
<dbReference type="InterPro" id="IPR032287">
    <property type="entry name" value="DUF4838"/>
</dbReference>
<protein>
    <recommendedName>
        <fullName evidence="4">DUF4838 domain-containing protein</fullName>
    </recommendedName>
</protein>
<name>G6AZS5_9BACT</name>
<evidence type="ECO:0000256" key="1">
    <source>
        <dbReference type="SAM" id="SignalP"/>
    </source>
</evidence>
<dbReference type="AlphaFoldDB" id="G6AZS5"/>
<dbReference type="EMBL" id="AFZZ01000182">
    <property type="protein sequence ID" value="EHJ38206.1"/>
    <property type="molecule type" value="Genomic_DNA"/>
</dbReference>
<evidence type="ECO:0000313" key="2">
    <source>
        <dbReference type="EMBL" id="EHJ38206.1"/>
    </source>
</evidence>
<reference evidence="2 3" key="1">
    <citation type="submission" date="2011-08" db="EMBL/GenBank/DDBJ databases">
        <authorList>
            <person name="Weinstock G."/>
            <person name="Sodergren E."/>
            <person name="Clifton S."/>
            <person name="Fulton L."/>
            <person name="Fulton B."/>
            <person name="Courtney L."/>
            <person name="Fronick C."/>
            <person name="Harrison M."/>
            <person name="Strong C."/>
            <person name="Farmer C."/>
            <person name="Delahaunty K."/>
            <person name="Markovic C."/>
            <person name="Hall O."/>
            <person name="Minx P."/>
            <person name="Tomlinson C."/>
            <person name="Mitreva M."/>
            <person name="Hou S."/>
            <person name="Chen J."/>
            <person name="Wollam A."/>
            <person name="Pepin K.H."/>
            <person name="Johnson M."/>
            <person name="Bhonagiri V."/>
            <person name="Zhang X."/>
            <person name="Suruliraj S."/>
            <person name="Warren W."/>
            <person name="Chinwalla A."/>
            <person name="Mardis E.R."/>
            <person name="Wilson R.K."/>
        </authorList>
    </citation>
    <scope>NUCLEOTIDE SEQUENCE [LARGE SCALE GENOMIC DNA]</scope>
    <source>
        <strain evidence="2 3">DSM 18206</strain>
    </source>
</reference>
<dbReference type="PANTHER" id="PTHR47406">
    <property type="entry name" value="COAGULATION FACTOR 5/8 TYPE, C-TERMINAL"/>
    <property type="match status" value="1"/>
</dbReference>
<dbReference type="Proteomes" id="UP000004407">
    <property type="component" value="Unassembled WGS sequence"/>
</dbReference>
<feature type="signal peptide" evidence="1">
    <location>
        <begin position="1"/>
        <end position="27"/>
    </location>
</feature>
<evidence type="ECO:0000313" key="3">
    <source>
        <dbReference type="Proteomes" id="UP000004407"/>
    </source>
</evidence>
<sequence length="437" mass="49896">MQMLQSISKSLAALVVGVVLGGCHSNAQTAQSADPLSEYHGLYTPSNTEEFQTSMHTNHPDYDWGVWGHNLAKLVKDEATDDMYAIVDGKRSSKQFCFSSQSLYNKVREYVLDQYGWGTADYSERISIMPMDNKTVCTCNDCTARGNTSTNATPAVTAFVERLAEEFPRHKFFTSAYHTTNTPPTTSLAANVGTFVSSIKLPMRVDFTKTEGYNEFVQNVKAWRKQCSRIYVWDYERNYDDYLSPFPCLLAMQARFRLYRDLGVQGVFVNGSGDDYSAFDDMQTYVLALLLDNPDTDVHESIARYYREHYPQTADLLTTYYWGLEQRAQSTNHLLPLYGSMQEMCESYLDVKEFVSFRSQLDKASKLTVGDERKRLNALLTALAYTQLEMYRTGLLAKDEETIGEMREILKGHSELKGMNNRDESGHSIDDYLKKWE</sequence>
<dbReference type="Pfam" id="PF16126">
    <property type="entry name" value="DUF4838"/>
    <property type="match status" value="1"/>
</dbReference>
<keyword evidence="1" id="KW-0732">Signal</keyword>
<accession>G6AZS5</accession>
<gene>
    <name evidence="2" type="ORF">HMPREF0673_02142</name>
</gene>
<comment type="caution">
    <text evidence="2">The sequence shown here is derived from an EMBL/GenBank/DDBJ whole genome shotgun (WGS) entry which is preliminary data.</text>
</comment>
<dbReference type="PANTHER" id="PTHR47406:SF2">
    <property type="entry name" value="ALPHA GLUCURONIDASE N-TERMINAL DOMAIN-CONTAINING PROTEIN"/>
    <property type="match status" value="1"/>
</dbReference>
<organism evidence="2 3">
    <name type="scientific">Leyella stercorea DSM 18206</name>
    <dbReference type="NCBI Taxonomy" id="1002367"/>
    <lineage>
        <taxon>Bacteria</taxon>
        <taxon>Pseudomonadati</taxon>
        <taxon>Bacteroidota</taxon>
        <taxon>Bacteroidia</taxon>
        <taxon>Bacteroidales</taxon>
        <taxon>Prevotellaceae</taxon>
        <taxon>Leyella</taxon>
    </lineage>
</organism>
<dbReference type="HOGENOM" id="CLU_626795_0_0_10"/>
<proteinExistence type="predicted"/>
<evidence type="ECO:0008006" key="4">
    <source>
        <dbReference type="Google" id="ProtNLM"/>
    </source>
</evidence>
<dbReference type="eggNOG" id="COG3525">
    <property type="taxonomic scope" value="Bacteria"/>
</dbReference>
<dbReference type="PATRIC" id="fig|1002367.3.peg.1737"/>